<organism evidence="2 3">
    <name type="scientific">Gymnopilus junonius</name>
    <name type="common">Spectacular rustgill mushroom</name>
    <name type="synonym">Gymnopilus spectabilis subsp. junonius</name>
    <dbReference type="NCBI Taxonomy" id="109634"/>
    <lineage>
        <taxon>Eukaryota</taxon>
        <taxon>Fungi</taxon>
        <taxon>Dikarya</taxon>
        <taxon>Basidiomycota</taxon>
        <taxon>Agaricomycotina</taxon>
        <taxon>Agaricomycetes</taxon>
        <taxon>Agaricomycetidae</taxon>
        <taxon>Agaricales</taxon>
        <taxon>Agaricineae</taxon>
        <taxon>Hymenogastraceae</taxon>
        <taxon>Gymnopilus</taxon>
    </lineage>
</organism>
<evidence type="ECO:0000259" key="1">
    <source>
        <dbReference type="Pfam" id="PF20722"/>
    </source>
</evidence>
<dbReference type="AlphaFoldDB" id="A0A9P5TQ96"/>
<protein>
    <recommendedName>
        <fullName evidence="1">DUF6830 domain-containing protein</fullName>
    </recommendedName>
</protein>
<evidence type="ECO:0000313" key="2">
    <source>
        <dbReference type="EMBL" id="KAF8906957.1"/>
    </source>
</evidence>
<accession>A0A9P5TQ96</accession>
<evidence type="ECO:0000313" key="3">
    <source>
        <dbReference type="Proteomes" id="UP000724874"/>
    </source>
</evidence>
<dbReference type="Pfam" id="PF18759">
    <property type="entry name" value="Plavaka"/>
    <property type="match status" value="1"/>
</dbReference>
<dbReference type="InterPro" id="IPR041078">
    <property type="entry name" value="Plavaka"/>
</dbReference>
<comment type="caution">
    <text evidence="2">The sequence shown here is derived from an EMBL/GenBank/DDBJ whole genome shotgun (WGS) entry which is preliminary data.</text>
</comment>
<dbReference type="Pfam" id="PF20722">
    <property type="entry name" value="DUF6830"/>
    <property type="match status" value="1"/>
</dbReference>
<feature type="domain" description="DUF6830" evidence="1">
    <location>
        <begin position="229"/>
        <end position="365"/>
    </location>
</feature>
<dbReference type="InterPro" id="IPR049233">
    <property type="entry name" value="DUF6830"/>
</dbReference>
<dbReference type="EMBL" id="JADNYJ010000016">
    <property type="protein sequence ID" value="KAF8906957.1"/>
    <property type="molecule type" value="Genomic_DNA"/>
</dbReference>
<name>A0A9P5TQ96_GYMJU</name>
<reference evidence="2" key="1">
    <citation type="submission" date="2020-11" db="EMBL/GenBank/DDBJ databases">
        <authorList>
            <consortium name="DOE Joint Genome Institute"/>
            <person name="Ahrendt S."/>
            <person name="Riley R."/>
            <person name="Andreopoulos W."/>
            <person name="LaButti K."/>
            <person name="Pangilinan J."/>
            <person name="Ruiz-duenas F.J."/>
            <person name="Barrasa J.M."/>
            <person name="Sanchez-Garcia M."/>
            <person name="Camarero S."/>
            <person name="Miyauchi S."/>
            <person name="Serrano A."/>
            <person name="Linde D."/>
            <person name="Babiker R."/>
            <person name="Drula E."/>
            <person name="Ayuso-Fernandez I."/>
            <person name="Pacheco R."/>
            <person name="Padilla G."/>
            <person name="Ferreira P."/>
            <person name="Barriuso J."/>
            <person name="Kellner H."/>
            <person name="Castanera R."/>
            <person name="Alfaro M."/>
            <person name="Ramirez L."/>
            <person name="Pisabarro A.G."/>
            <person name="Kuo A."/>
            <person name="Tritt A."/>
            <person name="Lipzen A."/>
            <person name="He G."/>
            <person name="Yan M."/>
            <person name="Ng V."/>
            <person name="Cullen D."/>
            <person name="Martin F."/>
            <person name="Rosso M.-N."/>
            <person name="Henrissat B."/>
            <person name="Hibbett D."/>
            <person name="Martinez A.T."/>
            <person name="Grigoriev I.V."/>
        </authorList>
    </citation>
    <scope>NUCLEOTIDE SEQUENCE</scope>
    <source>
        <strain evidence="2">AH 44721</strain>
    </source>
</reference>
<sequence>MSHDVAGSVYQPFWDGFPLCDIHHSITPDVLHQLYQGVFKHLVHWCQKILSPQELDQRIRALPPAYGLRHFKNGIFAMSQISGTERKNMAKILLGCLIGRMPSQGIAAITALLDFIQLAQYTAHDSTTLGYLKGALDRFHANRDYFIQTGVQDNFNIPKFHSLLHYIEAIELFGTTDNYNTEMFERLHIDFAKNGWRASNQRDEFPQMICWLSRQEKITSFEFYQKNLQQSHVNVNSETILQPTPVKKKPQISIPKHPSHPRRQLSLIEEQNNAPDFSYYLKAFLNVLTPDNLKVPQRNLDTAVLPFKYVNAYNSFRFHPQSIHDDQEENDLVRALPRMAQNPHGRFDTIIAIINDAAESTGLAGKQYNFYNLKAEALIIATKAQELDMSVLFLLFPNRSTRVMEFDLDQQTGQRNLWFILNGTQGWRKQQTRSTA</sequence>
<gene>
    <name evidence="2" type="ORF">CPB84DRAFT_1675131</name>
</gene>
<dbReference type="OrthoDB" id="3232941at2759"/>
<keyword evidence="3" id="KW-1185">Reference proteome</keyword>
<dbReference type="Proteomes" id="UP000724874">
    <property type="component" value="Unassembled WGS sequence"/>
</dbReference>
<proteinExistence type="predicted"/>